<dbReference type="SUPFAM" id="SSF46689">
    <property type="entry name" value="Homeodomain-like"/>
    <property type="match status" value="1"/>
</dbReference>
<evidence type="ECO:0000313" key="2">
    <source>
        <dbReference type="EMBL" id="SUI75624.1"/>
    </source>
</evidence>
<name>A0A2T3H568_9GAMM</name>
<dbReference type="GO" id="GO:0004803">
    <property type="term" value="F:transposase activity"/>
    <property type="evidence" value="ECO:0007669"/>
    <property type="project" value="InterPro"/>
</dbReference>
<dbReference type="GO" id="GO:0006313">
    <property type="term" value="P:DNA transposition"/>
    <property type="evidence" value="ECO:0007669"/>
    <property type="project" value="InterPro"/>
</dbReference>
<keyword evidence="3" id="KW-1185">Reference proteome</keyword>
<proteinExistence type="inferred from homology"/>
<dbReference type="AlphaFoldDB" id="A0A2T3H568"/>
<accession>A0A2T3H568</accession>
<accession>A0A380A7N2</accession>
<dbReference type="GO" id="GO:0003677">
    <property type="term" value="F:DNA binding"/>
    <property type="evidence" value="ECO:0007669"/>
    <property type="project" value="InterPro"/>
</dbReference>
<evidence type="ECO:0000256" key="1">
    <source>
        <dbReference type="ARBA" id="ARBA00009964"/>
    </source>
</evidence>
<dbReference type="Pfam" id="PF01527">
    <property type="entry name" value="HTH_Tnp_1"/>
    <property type="match status" value="1"/>
</dbReference>
<evidence type="ECO:0000313" key="3">
    <source>
        <dbReference type="Proteomes" id="UP000254069"/>
    </source>
</evidence>
<dbReference type="GeneID" id="93810722"/>
<comment type="similarity">
    <text evidence="1">Belongs to the transposase 8 family.</text>
</comment>
<dbReference type="InterPro" id="IPR009057">
    <property type="entry name" value="Homeodomain-like_sf"/>
</dbReference>
<dbReference type="RefSeq" id="WP_025011755.1">
    <property type="nucleotide sequence ID" value="NZ_AP024609.1"/>
</dbReference>
<gene>
    <name evidence="2" type="ORF">NCTC10738_02372</name>
</gene>
<dbReference type="KEGG" id="salg:BS332_03770"/>
<sequence>MEINEQKLRQQAIKEVTQNGRLMFDVARQHGISTKQVYQWLAQNETTSRPRQSRLMGELLQLQQRIRQLSQEFTLIR</sequence>
<protein>
    <submittedName>
        <fullName evidence="2">Transposase</fullName>
    </submittedName>
</protein>
<organism evidence="2 3">
    <name type="scientific">Shewanella algae</name>
    <dbReference type="NCBI Taxonomy" id="38313"/>
    <lineage>
        <taxon>Bacteria</taxon>
        <taxon>Pseudomonadati</taxon>
        <taxon>Pseudomonadota</taxon>
        <taxon>Gammaproteobacteria</taxon>
        <taxon>Alteromonadales</taxon>
        <taxon>Shewanellaceae</taxon>
        <taxon>Shewanella</taxon>
    </lineage>
</organism>
<dbReference type="InterPro" id="IPR002514">
    <property type="entry name" value="Transposase_8"/>
</dbReference>
<dbReference type="EMBL" id="UGYO01000001">
    <property type="protein sequence ID" value="SUI75624.1"/>
    <property type="molecule type" value="Genomic_DNA"/>
</dbReference>
<reference evidence="2 3" key="1">
    <citation type="submission" date="2018-06" db="EMBL/GenBank/DDBJ databases">
        <authorList>
            <consortium name="Pathogen Informatics"/>
            <person name="Doyle S."/>
        </authorList>
    </citation>
    <scope>NUCLEOTIDE SEQUENCE [LARGE SCALE GENOMIC DNA]</scope>
    <source>
        <strain evidence="2 3">NCTC10738</strain>
    </source>
</reference>
<dbReference type="Proteomes" id="UP000254069">
    <property type="component" value="Unassembled WGS sequence"/>
</dbReference>